<dbReference type="EMBL" id="JAPDGR010000420">
    <property type="protein sequence ID" value="KAJ2990423.1"/>
    <property type="molecule type" value="Genomic_DNA"/>
</dbReference>
<protein>
    <submittedName>
        <fullName evidence="1">Uncharacterized protein</fullName>
    </submittedName>
</protein>
<evidence type="ECO:0000313" key="1">
    <source>
        <dbReference type="EMBL" id="KAJ2990423.1"/>
    </source>
</evidence>
<evidence type="ECO:0000313" key="2">
    <source>
        <dbReference type="Proteomes" id="UP001143856"/>
    </source>
</evidence>
<organism evidence="1 2">
    <name type="scientific">Xylaria curta</name>
    <dbReference type="NCBI Taxonomy" id="42375"/>
    <lineage>
        <taxon>Eukaryota</taxon>
        <taxon>Fungi</taxon>
        <taxon>Dikarya</taxon>
        <taxon>Ascomycota</taxon>
        <taxon>Pezizomycotina</taxon>
        <taxon>Sordariomycetes</taxon>
        <taxon>Xylariomycetidae</taxon>
        <taxon>Xylariales</taxon>
        <taxon>Xylariaceae</taxon>
        <taxon>Xylaria</taxon>
    </lineage>
</organism>
<accession>A0ACC1PEV9</accession>
<sequence length="350" mass="40584">MDPVLPREYLSDHEYPLDPRQADHIVEAVSYYNTSLRESVIWLSRTEEKTVAIWASMARPFPRHTEKTLGYLDTLPLEILLKILESIDLRSLFEFRNTTARARQVVDSEKYRRAFEDGYILFGALVKMEWWTKVSLYDIYKALRTSACEICGEYGGFMSILLWKRCCYMCLRTAPELRMQSVTNVRKYYGVGKSQTNQLTQLQSLPGFYGMSNASQQPRISVVSVNETAMFFGRPPPEPKMWEGPSKCNFIASCPLPFVHYDASSQPVIELGVSCLGCYWAMSQKDIPTLSFKKDELCEKIYTRDGFLRHFQWCKPAQRMWKTPELLRPFASIFIRDRGTDLLEDEGILQ</sequence>
<keyword evidence="2" id="KW-1185">Reference proteome</keyword>
<comment type="caution">
    <text evidence="1">The sequence shown here is derived from an EMBL/GenBank/DDBJ whole genome shotgun (WGS) entry which is preliminary data.</text>
</comment>
<proteinExistence type="predicted"/>
<reference evidence="1" key="1">
    <citation type="submission" date="2022-10" db="EMBL/GenBank/DDBJ databases">
        <title>Genome Sequence of Xylaria curta.</title>
        <authorList>
            <person name="Buettner E."/>
        </authorList>
    </citation>
    <scope>NUCLEOTIDE SEQUENCE</scope>
    <source>
        <strain evidence="1">Babe10</strain>
    </source>
</reference>
<dbReference type="Proteomes" id="UP001143856">
    <property type="component" value="Unassembled WGS sequence"/>
</dbReference>
<name>A0ACC1PEV9_9PEZI</name>
<gene>
    <name evidence="1" type="ORF">NUW58_g2956</name>
</gene>